<dbReference type="SUPFAM" id="SSF51197">
    <property type="entry name" value="Clavaminate synthase-like"/>
    <property type="match status" value="1"/>
</dbReference>
<dbReference type="Proteomes" id="UP000284676">
    <property type="component" value="Unassembled WGS sequence"/>
</dbReference>
<comment type="caution">
    <text evidence="1">The sequence shown here is derived from an EMBL/GenBank/DDBJ whole genome shotgun (WGS) entry which is preliminary data.</text>
</comment>
<accession>A0A414PRQ2</accession>
<dbReference type="NCBIfam" id="TIGR00022">
    <property type="entry name" value="YhcH/YjgK/YiaL family protein"/>
    <property type="match status" value="1"/>
</dbReference>
<evidence type="ECO:0000313" key="1">
    <source>
        <dbReference type="EMBL" id="RHF71182.1"/>
    </source>
</evidence>
<organism evidence="1 2">
    <name type="scientific">Fusobacterium mortiferum</name>
    <dbReference type="NCBI Taxonomy" id="850"/>
    <lineage>
        <taxon>Bacteria</taxon>
        <taxon>Fusobacteriati</taxon>
        <taxon>Fusobacteriota</taxon>
        <taxon>Fusobacteriia</taxon>
        <taxon>Fusobacteriales</taxon>
        <taxon>Fusobacteriaceae</taxon>
        <taxon>Fusobacterium</taxon>
    </lineage>
</organism>
<dbReference type="AlphaFoldDB" id="A0A414PRQ2"/>
<dbReference type="EMBL" id="QRHL01000017">
    <property type="protein sequence ID" value="RHF71182.1"/>
    <property type="molecule type" value="Genomic_DNA"/>
</dbReference>
<dbReference type="Gene3D" id="2.60.120.370">
    <property type="entry name" value="YhcH/YjgK/YiaL"/>
    <property type="match status" value="1"/>
</dbReference>
<gene>
    <name evidence="1" type="ORF">DW663_09025</name>
</gene>
<sequence>MIYGEIKDLGLYKGISKNLDRAIDYILSGEYKNGVVGKNVIDGDNVYFNQPDSPMTKEVKDGFIENHKKYIDIHVVIEGEEKIGYISNTDVKLIKEYDEAGDYELYEGELENLFYLNSKKFIVLYPGEPHMALIKGGEKPAKVRKVIFKVLVD</sequence>
<dbReference type="PANTHER" id="PTHR34986:SF1">
    <property type="entry name" value="PROTEIN YIAL"/>
    <property type="match status" value="1"/>
</dbReference>
<dbReference type="RefSeq" id="WP_005885144.1">
    <property type="nucleotide sequence ID" value="NZ_CABMMQ010000007.1"/>
</dbReference>
<dbReference type="Pfam" id="PF04074">
    <property type="entry name" value="DUF386"/>
    <property type="match status" value="1"/>
</dbReference>
<name>A0A414PRQ2_FUSMR</name>
<reference evidence="1 2" key="1">
    <citation type="submission" date="2018-08" db="EMBL/GenBank/DDBJ databases">
        <title>A genome reference for cultivated species of the human gut microbiota.</title>
        <authorList>
            <person name="Zou Y."/>
            <person name="Xue W."/>
            <person name="Luo G."/>
        </authorList>
    </citation>
    <scope>NUCLEOTIDE SEQUENCE [LARGE SCALE GENOMIC DNA]</scope>
    <source>
        <strain evidence="1 2">AM25-1</strain>
    </source>
</reference>
<dbReference type="GeneID" id="62762207"/>
<dbReference type="PANTHER" id="PTHR34986">
    <property type="entry name" value="EVOLVED BETA-GALACTOSIDASE SUBUNIT BETA"/>
    <property type="match status" value="1"/>
</dbReference>
<dbReference type="InterPro" id="IPR037012">
    <property type="entry name" value="NanQ/TabA/YiaL_sf"/>
</dbReference>
<dbReference type="InterPro" id="IPR004375">
    <property type="entry name" value="NanQ/TabA/YiaL"/>
</dbReference>
<evidence type="ECO:0000313" key="2">
    <source>
        <dbReference type="Proteomes" id="UP000284676"/>
    </source>
</evidence>
<proteinExistence type="predicted"/>
<dbReference type="GO" id="GO:0005829">
    <property type="term" value="C:cytosol"/>
    <property type="evidence" value="ECO:0007669"/>
    <property type="project" value="TreeGrafter"/>
</dbReference>
<protein>
    <submittedName>
        <fullName evidence="1">DUF386 family protein</fullName>
    </submittedName>
</protein>